<comment type="caution">
    <text evidence="1">The sequence shown here is derived from an EMBL/GenBank/DDBJ whole genome shotgun (WGS) entry which is preliminary data.</text>
</comment>
<evidence type="ECO:0000313" key="1">
    <source>
        <dbReference type="EMBL" id="MBA6061510.1"/>
    </source>
</evidence>
<protein>
    <submittedName>
        <fullName evidence="1">Uncharacterized protein</fullName>
    </submittedName>
</protein>
<gene>
    <name evidence="1" type="ORF">H4C44_20320</name>
</gene>
<organism evidence="1 2">
    <name type="scientific">Pseudomonas juntendi</name>
    <dbReference type="NCBI Taxonomy" id="2666183"/>
    <lineage>
        <taxon>Bacteria</taxon>
        <taxon>Pseudomonadati</taxon>
        <taxon>Pseudomonadota</taxon>
        <taxon>Gammaproteobacteria</taxon>
        <taxon>Pseudomonadales</taxon>
        <taxon>Pseudomonadaceae</taxon>
        <taxon>Pseudomonas</taxon>
    </lineage>
</organism>
<name>A0A7W2JM68_9PSED</name>
<proteinExistence type="predicted"/>
<dbReference type="EMBL" id="JACGCU010000042">
    <property type="protein sequence ID" value="MBA6061510.1"/>
    <property type="molecule type" value="Genomic_DNA"/>
</dbReference>
<sequence length="312" mass="35564">MQVLSYGISLSTENKQVNISDLFNSLAKKNGSDNNQKSLLRRIYVDTTSDADFFLGMIVTIKDQRRFLQLTNGGGALKVKVSDLKGENKLLEFNFFAINKANGLGLYQYYHGSCSPLTFGSYLRSEFRELADTRRDLALSKVEQKRGSKKIEGNIRRELRPALEFQQLVRKDNIEAVLERYKKIVSFEYDVVAVDSISQYARPLSGLVRKIRQRVRFNTDSPKETLVRGIAEMMPNVEKNSARVAVLNDDDEPVSIRVIGMPENFGEQEYDVVAEAMDDLDLTKFQSHPCLESLMSTCRITYSSIFMVEFDE</sequence>
<dbReference type="Proteomes" id="UP000556620">
    <property type="component" value="Unassembled WGS sequence"/>
</dbReference>
<dbReference type="RefSeq" id="WP_182388377.1">
    <property type="nucleotide sequence ID" value="NZ_JACGCU010000042.1"/>
</dbReference>
<reference evidence="1 2" key="1">
    <citation type="submission" date="2020-07" db="EMBL/GenBank/DDBJ databases">
        <title>Diversity of carbapenemase encoding genes among Pseudomonas putida group clinical isolates in a tertiary Brazilian hospital.</title>
        <authorList>
            <person name="Alberto-Lei F."/>
            <person name="Nodari C.S."/>
            <person name="Streling A.P."/>
            <person name="Paulino J.T."/>
            <person name="Bessa-Neto F.O."/>
            <person name="Cayo R."/>
            <person name="Gales A.C."/>
        </authorList>
    </citation>
    <scope>NUCLEOTIDE SEQUENCE [LARGE SCALE GENOMIC DNA]</scope>
    <source>
        <strain evidence="1 2">14535</strain>
    </source>
</reference>
<accession>A0A7W2JM68</accession>
<dbReference type="AlphaFoldDB" id="A0A7W2JM68"/>
<evidence type="ECO:0000313" key="2">
    <source>
        <dbReference type="Proteomes" id="UP000556620"/>
    </source>
</evidence>